<evidence type="ECO:0000313" key="1">
    <source>
        <dbReference type="EMBL" id="MWV44871.1"/>
    </source>
</evidence>
<reference evidence="1 2" key="1">
    <citation type="submission" date="2019-12" db="EMBL/GenBank/DDBJ databases">
        <title>Paenibacillus sp. nov., an endophytic bacterium isolated from the stem of Dendrobium.</title>
        <authorList>
            <person name="Zhao R."/>
        </authorList>
    </citation>
    <scope>NUCLEOTIDE SEQUENCE [LARGE SCALE GENOMIC DNA]</scope>
    <source>
        <strain evidence="1 2">HJL G12</strain>
    </source>
</reference>
<proteinExistence type="predicted"/>
<dbReference type="AlphaFoldDB" id="A0A7X3LGL2"/>
<sequence>MGSKKDLANIRFYKLVAIRPTEERDSSRNIMWLCKCDCGNEKLVSSNALLKENTVSCGCYKKIVNITHGLSDNKLYSVWCDIKSKCLNSKNKNYKYYGGKGVKICSTWLEDFMIFYNWATENGYSDGLTIDRIDVNGDYKPSNCRWVDMKTQGNNRTTCTYITLNDKTQTIQQWAERFQVSRYQIINNFDEVVLKSGFQSNLSET</sequence>
<dbReference type="Proteomes" id="UP000460318">
    <property type="component" value="Unassembled WGS sequence"/>
</dbReference>
<comment type="caution">
    <text evidence="1">The sequence shown here is derived from an EMBL/GenBank/DDBJ whole genome shotgun (WGS) entry which is preliminary data.</text>
</comment>
<protein>
    <recommendedName>
        <fullName evidence="3">AP2 domain-containing protein</fullName>
    </recommendedName>
</protein>
<name>A0A7X3LGL2_9BACL</name>
<accession>A0A7X3LGL2</accession>
<keyword evidence="2" id="KW-1185">Reference proteome</keyword>
<dbReference type="EMBL" id="WUBI01000002">
    <property type="protein sequence ID" value="MWV44871.1"/>
    <property type="molecule type" value="Genomic_DNA"/>
</dbReference>
<evidence type="ECO:0008006" key="3">
    <source>
        <dbReference type="Google" id="ProtNLM"/>
    </source>
</evidence>
<gene>
    <name evidence="1" type="ORF">GRF59_14715</name>
</gene>
<dbReference type="RefSeq" id="WP_160498483.1">
    <property type="nucleotide sequence ID" value="NZ_WUBI01000002.1"/>
</dbReference>
<organism evidence="1 2">
    <name type="scientific">Paenibacillus dendrobii</name>
    <dbReference type="NCBI Taxonomy" id="2691084"/>
    <lineage>
        <taxon>Bacteria</taxon>
        <taxon>Bacillati</taxon>
        <taxon>Bacillota</taxon>
        <taxon>Bacilli</taxon>
        <taxon>Bacillales</taxon>
        <taxon>Paenibacillaceae</taxon>
        <taxon>Paenibacillus</taxon>
    </lineage>
</organism>
<evidence type="ECO:0000313" key="2">
    <source>
        <dbReference type="Proteomes" id="UP000460318"/>
    </source>
</evidence>